<evidence type="ECO:0000256" key="5">
    <source>
        <dbReference type="ARBA" id="ARBA00022692"/>
    </source>
</evidence>
<comment type="subcellular location">
    <subcellularLocation>
        <location evidence="1">Cell membrane</location>
        <topology evidence="1">Multi-pass membrane protein</topology>
    </subcellularLocation>
</comment>
<feature type="transmembrane region" description="Helical" evidence="8">
    <location>
        <begin position="161"/>
        <end position="181"/>
    </location>
</feature>
<comment type="similarity">
    <text evidence="2">Belongs to the CPA3 antiporters (TC 2.A.63) subunit F family.</text>
</comment>
<organism evidence="9 10">
    <name type="scientific">Iodidimonas nitroreducens</name>
    <dbReference type="NCBI Taxonomy" id="1236968"/>
    <lineage>
        <taxon>Bacteria</taxon>
        <taxon>Pseudomonadati</taxon>
        <taxon>Pseudomonadota</taxon>
        <taxon>Alphaproteobacteria</taxon>
        <taxon>Iodidimonadales</taxon>
        <taxon>Iodidimonadaceae</taxon>
        <taxon>Iodidimonas</taxon>
    </lineage>
</organism>
<sequence length="238" mass="25646">MGLGSCLFVIWLSRHLGIITKDTVPVQLGLSILGYWMWLLKEIAQSNFAVIRAILSPKLDISPGFLKFEAENPHDLGQVILGNSITLTPGTVTCDMLQGVLLVHSLMIAMPCPGSRLCRAVLLISAEKTEPMFIGASLALLVTMCLAIARAVVGPSVYDRILAANMFGTKTVLFLAVVSFLSGRPDFLDLALAYALINFVSIVAVLQFVERRARNRALEAQNPVADHAEKGAADGKAL</sequence>
<evidence type="ECO:0000256" key="3">
    <source>
        <dbReference type="ARBA" id="ARBA00022448"/>
    </source>
</evidence>
<keyword evidence="3" id="KW-0813">Transport</keyword>
<dbReference type="EMBL" id="BKCN01000003">
    <property type="protein sequence ID" value="GER03293.1"/>
    <property type="molecule type" value="Genomic_DNA"/>
</dbReference>
<dbReference type="GO" id="GO:0005886">
    <property type="term" value="C:plasma membrane"/>
    <property type="evidence" value="ECO:0007669"/>
    <property type="project" value="UniProtKB-SubCell"/>
</dbReference>
<dbReference type="InterPro" id="IPR007208">
    <property type="entry name" value="MrpF/PhaF-like"/>
</dbReference>
<dbReference type="RefSeq" id="WP_313979305.1">
    <property type="nucleotide sequence ID" value="NZ_BKCN01000003.1"/>
</dbReference>
<evidence type="ECO:0000256" key="2">
    <source>
        <dbReference type="ARBA" id="ARBA00009212"/>
    </source>
</evidence>
<dbReference type="Pfam" id="PF01899">
    <property type="entry name" value="MNHE"/>
    <property type="match status" value="1"/>
</dbReference>
<dbReference type="PANTHER" id="PTHR34702:SF1">
    <property type="entry name" value="NA(+)_H(+) ANTIPORTER SUBUNIT F"/>
    <property type="match status" value="1"/>
</dbReference>
<evidence type="ECO:0000256" key="7">
    <source>
        <dbReference type="ARBA" id="ARBA00023136"/>
    </source>
</evidence>
<dbReference type="AlphaFoldDB" id="A0A5A7N4T3"/>
<dbReference type="InterPro" id="IPR002758">
    <property type="entry name" value="Cation_antiport_E"/>
</dbReference>
<dbReference type="Pfam" id="PF04066">
    <property type="entry name" value="MrpF_PhaF"/>
    <property type="match status" value="1"/>
</dbReference>
<dbReference type="GO" id="GO:0015385">
    <property type="term" value="F:sodium:proton antiporter activity"/>
    <property type="evidence" value="ECO:0007669"/>
    <property type="project" value="TreeGrafter"/>
</dbReference>
<comment type="caution">
    <text evidence="9">The sequence shown here is derived from an EMBL/GenBank/DDBJ whole genome shotgun (WGS) entry which is preliminary data.</text>
</comment>
<name>A0A5A7N4T3_9PROT</name>
<keyword evidence="10" id="KW-1185">Reference proteome</keyword>
<evidence type="ECO:0000313" key="10">
    <source>
        <dbReference type="Proteomes" id="UP000324996"/>
    </source>
</evidence>
<feature type="transmembrane region" description="Helical" evidence="8">
    <location>
        <begin position="187"/>
        <end position="209"/>
    </location>
</feature>
<keyword evidence="6 8" id="KW-1133">Transmembrane helix</keyword>
<protein>
    <submittedName>
        <fullName evidence="9">Uncharacterized protein</fullName>
    </submittedName>
</protein>
<reference evidence="9 10" key="1">
    <citation type="submission" date="2019-09" db="EMBL/GenBank/DDBJ databases">
        <title>NBRP : Genome information of microbial organism related human and environment.</title>
        <authorList>
            <person name="Hattori M."/>
            <person name="Oshima K."/>
            <person name="Inaba H."/>
            <person name="Suda W."/>
            <person name="Sakamoto M."/>
            <person name="Iino T."/>
            <person name="Kitahara M."/>
            <person name="Oshida Y."/>
            <person name="Iida T."/>
            <person name="Kudo T."/>
            <person name="Itoh T."/>
            <person name="Ohkuma M."/>
        </authorList>
    </citation>
    <scope>NUCLEOTIDE SEQUENCE [LARGE SCALE GENOMIC DNA]</scope>
    <source>
        <strain evidence="9 10">Q-1</strain>
    </source>
</reference>
<dbReference type="Proteomes" id="UP000324996">
    <property type="component" value="Unassembled WGS sequence"/>
</dbReference>
<keyword evidence="7 8" id="KW-0472">Membrane</keyword>
<evidence type="ECO:0000313" key="9">
    <source>
        <dbReference type="EMBL" id="GER03293.1"/>
    </source>
</evidence>
<dbReference type="PANTHER" id="PTHR34702">
    <property type="entry name" value="NA(+)/H(+) ANTIPORTER SUBUNIT F1"/>
    <property type="match status" value="1"/>
</dbReference>
<keyword evidence="4" id="KW-1003">Cell membrane</keyword>
<accession>A0A5A7N4T3</accession>
<evidence type="ECO:0000256" key="4">
    <source>
        <dbReference type="ARBA" id="ARBA00022475"/>
    </source>
</evidence>
<proteinExistence type="inferred from homology"/>
<gene>
    <name evidence="9" type="ORF">JCM17846_09750</name>
</gene>
<feature type="transmembrane region" description="Helical" evidence="8">
    <location>
        <begin position="132"/>
        <end position="149"/>
    </location>
</feature>
<evidence type="ECO:0000256" key="1">
    <source>
        <dbReference type="ARBA" id="ARBA00004651"/>
    </source>
</evidence>
<keyword evidence="5 8" id="KW-0812">Transmembrane</keyword>
<evidence type="ECO:0000256" key="8">
    <source>
        <dbReference type="SAM" id="Phobius"/>
    </source>
</evidence>
<evidence type="ECO:0000256" key="6">
    <source>
        <dbReference type="ARBA" id="ARBA00022989"/>
    </source>
</evidence>